<dbReference type="GO" id="GO:0005737">
    <property type="term" value="C:cytoplasm"/>
    <property type="evidence" value="ECO:0007669"/>
    <property type="project" value="TreeGrafter"/>
</dbReference>
<dbReference type="Proteomes" id="UP001321506">
    <property type="component" value="Unassembled WGS sequence"/>
</dbReference>
<dbReference type="Gene3D" id="3.40.30.10">
    <property type="entry name" value="Glutaredoxin"/>
    <property type="match status" value="1"/>
</dbReference>
<reference evidence="23 24" key="1">
    <citation type="submission" date="2023-04" db="EMBL/GenBank/DDBJ databases">
        <title>Klugiella caeni sp. nov. isolated from the sludge of biochemical tank.</title>
        <authorList>
            <person name="Geng K."/>
        </authorList>
    </citation>
    <scope>NUCLEOTIDE SEQUENCE [LARGE SCALE GENOMIC DNA]</scope>
    <source>
        <strain evidence="23 24">YN-L-19</strain>
    </source>
</reference>
<dbReference type="PROSITE" id="PS51352">
    <property type="entry name" value="THIOREDOXIN_2"/>
    <property type="match status" value="1"/>
</dbReference>
<evidence type="ECO:0000313" key="24">
    <source>
        <dbReference type="Proteomes" id="UP001321506"/>
    </source>
</evidence>
<evidence type="ECO:0000256" key="13">
    <source>
        <dbReference type="ARBA" id="ARBA00052774"/>
    </source>
</evidence>
<feature type="active site" description="Cysteine sulfenic acid (-SOH) intermediate; for peroxidase activity" evidence="21">
    <location>
        <position position="57"/>
    </location>
</feature>
<evidence type="ECO:0000256" key="4">
    <source>
        <dbReference type="ARBA" id="ARBA00022559"/>
    </source>
</evidence>
<evidence type="ECO:0000256" key="20">
    <source>
        <dbReference type="ARBA" id="ARBA00083736"/>
    </source>
</evidence>
<comment type="function">
    <text evidence="14">Thiol-specific peroxidase that catalyzes the reduction of hydrogen peroxide and organic hydroperoxides to water and alcohols, respectively. Plays a role in cell protection against oxidative stress by detoxifying peroxides. May represent an important antioxidant defense against cytotoxic peroxides, especially peroxynitrite, which can be formed by activated macrophages during infection.</text>
</comment>
<sequence length="165" mass="17728">MTISSASASVSTVPVPGSTAPDFSLENQFGEVVSLAEVLEKTPVVLVFFPLAFTGICTQELCELRDNLALFEHAGATLLGVSVDSKATLRAFADREGYEFSLLADFWPHGEVARQYGVFRDDRGIATRGSFVIGQDGRIVSSFVNEPGQARSFEEYQAALALLGS</sequence>
<gene>
    <name evidence="23" type="ORF">QF206_03210</name>
</gene>
<comment type="caution">
    <text evidence="23">The sequence shown here is derived from an EMBL/GenBank/DDBJ whole genome shotgun (WGS) entry which is preliminary data.</text>
</comment>
<dbReference type="FunFam" id="3.40.30.10:FF:000118">
    <property type="entry name" value="Peroxiredoxin AhpE"/>
    <property type="match status" value="1"/>
</dbReference>
<keyword evidence="6" id="KW-0560">Oxidoreductase</keyword>
<evidence type="ECO:0000256" key="3">
    <source>
        <dbReference type="ARBA" id="ARBA00013017"/>
    </source>
</evidence>
<organism evidence="23 24">
    <name type="scientific">Ruicaihuangia caeni</name>
    <dbReference type="NCBI Taxonomy" id="3042517"/>
    <lineage>
        <taxon>Bacteria</taxon>
        <taxon>Bacillati</taxon>
        <taxon>Actinomycetota</taxon>
        <taxon>Actinomycetes</taxon>
        <taxon>Micrococcales</taxon>
        <taxon>Microbacteriaceae</taxon>
        <taxon>Ruicaihuangia</taxon>
    </lineage>
</organism>
<dbReference type="InterPro" id="IPR036249">
    <property type="entry name" value="Thioredoxin-like_sf"/>
</dbReference>
<evidence type="ECO:0000256" key="1">
    <source>
        <dbReference type="ARBA" id="ARBA00003330"/>
    </source>
</evidence>
<comment type="catalytic activity">
    <reaction evidence="12">
        <text>a hydroperoxide + [thioredoxin]-dithiol = an alcohol + [thioredoxin]-disulfide + H2O</text>
        <dbReference type="Rhea" id="RHEA:62620"/>
        <dbReference type="Rhea" id="RHEA-COMP:10698"/>
        <dbReference type="Rhea" id="RHEA-COMP:10700"/>
        <dbReference type="ChEBI" id="CHEBI:15377"/>
        <dbReference type="ChEBI" id="CHEBI:29950"/>
        <dbReference type="ChEBI" id="CHEBI:30879"/>
        <dbReference type="ChEBI" id="CHEBI:35924"/>
        <dbReference type="ChEBI" id="CHEBI:50058"/>
        <dbReference type="EC" id="1.11.1.24"/>
    </reaction>
</comment>
<comment type="similarity">
    <text evidence="15">Belongs to the peroxiredoxin family. AhpE subfamily.</text>
</comment>
<evidence type="ECO:0000256" key="21">
    <source>
        <dbReference type="PIRSR" id="PIRSR000239-1"/>
    </source>
</evidence>
<evidence type="ECO:0000256" key="10">
    <source>
        <dbReference type="ARBA" id="ARBA00038489"/>
    </source>
</evidence>
<dbReference type="InterPro" id="IPR024706">
    <property type="entry name" value="Peroxiredoxin_AhpC-typ"/>
</dbReference>
<evidence type="ECO:0000256" key="19">
    <source>
        <dbReference type="ARBA" id="ARBA00082991"/>
    </source>
</evidence>
<dbReference type="SUPFAM" id="SSF52833">
    <property type="entry name" value="Thioredoxin-like"/>
    <property type="match status" value="1"/>
</dbReference>
<dbReference type="PANTHER" id="PTHR42801">
    <property type="entry name" value="THIOREDOXIN-DEPENDENT PEROXIDE REDUCTASE"/>
    <property type="match status" value="1"/>
</dbReference>
<evidence type="ECO:0000256" key="16">
    <source>
        <dbReference type="ARBA" id="ARBA00065226"/>
    </source>
</evidence>
<evidence type="ECO:0000259" key="22">
    <source>
        <dbReference type="PROSITE" id="PS51352"/>
    </source>
</evidence>
<evidence type="ECO:0000313" key="23">
    <source>
        <dbReference type="EMBL" id="MDI2097977.1"/>
    </source>
</evidence>
<keyword evidence="24" id="KW-1185">Reference proteome</keyword>
<evidence type="ECO:0000256" key="7">
    <source>
        <dbReference type="ARBA" id="ARBA00023157"/>
    </source>
</evidence>
<comment type="function">
    <text evidence="1">Thiol-specific peroxidase that catalyzes the reduction of hydrogen peroxide and organic hydroperoxides to water and alcohols, respectively. Plays a role in cell protection against oxidative stress by detoxifying peroxides and as sensor of hydrogen peroxide-mediated signaling events.</text>
</comment>
<dbReference type="EC" id="1.11.1.24" evidence="3"/>
<evidence type="ECO:0000256" key="8">
    <source>
        <dbReference type="ARBA" id="ARBA00023284"/>
    </source>
</evidence>
<evidence type="ECO:0000256" key="18">
    <source>
        <dbReference type="ARBA" id="ARBA00068979"/>
    </source>
</evidence>
<evidence type="ECO:0000256" key="11">
    <source>
        <dbReference type="ARBA" id="ARBA00041373"/>
    </source>
</evidence>
<dbReference type="PIRSF" id="PIRSF000239">
    <property type="entry name" value="AHPC"/>
    <property type="match status" value="1"/>
</dbReference>
<evidence type="ECO:0000256" key="2">
    <source>
        <dbReference type="ARBA" id="ARBA00011245"/>
    </source>
</evidence>
<evidence type="ECO:0000256" key="15">
    <source>
        <dbReference type="ARBA" id="ARBA00060973"/>
    </source>
</evidence>
<protein>
    <recommendedName>
        <fullName evidence="18">Alkyl hydroperoxide reductase E</fullName>
        <ecNumber evidence="3">1.11.1.24</ecNumber>
        <ecNumber evidence="17">1.11.1.29</ecNumber>
    </recommendedName>
    <alternativeName>
        <fullName evidence="11">Bacterioferritin comigratory protein</fullName>
    </alternativeName>
    <alternativeName>
        <fullName evidence="19">Mycoredoxin-dependent peroxiredoxin</fullName>
    </alternativeName>
    <alternativeName>
        <fullName evidence="20">Peroxiredoxin AhpE</fullName>
    </alternativeName>
    <alternativeName>
        <fullName evidence="9">Thioredoxin peroxidase</fullName>
    </alternativeName>
</protein>
<evidence type="ECO:0000256" key="12">
    <source>
        <dbReference type="ARBA" id="ARBA00049091"/>
    </source>
</evidence>
<dbReference type="Pfam" id="PF00578">
    <property type="entry name" value="AhpC-TSA"/>
    <property type="match status" value="1"/>
</dbReference>
<dbReference type="PANTHER" id="PTHR42801:SF20">
    <property type="entry name" value="ALKYL HYDROPEROXIDE REDUCTASE E"/>
    <property type="match status" value="1"/>
</dbReference>
<dbReference type="InterPro" id="IPR050924">
    <property type="entry name" value="Peroxiredoxin_BCP/PrxQ"/>
</dbReference>
<keyword evidence="4" id="KW-0575">Peroxidase</keyword>
<dbReference type="EC" id="1.11.1.29" evidence="17"/>
<dbReference type="GO" id="GO:0034599">
    <property type="term" value="P:cellular response to oxidative stress"/>
    <property type="evidence" value="ECO:0007669"/>
    <property type="project" value="TreeGrafter"/>
</dbReference>
<dbReference type="GO" id="GO:0008379">
    <property type="term" value="F:thioredoxin peroxidase activity"/>
    <property type="evidence" value="ECO:0007669"/>
    <property type="project" value="TreeGrafter"/>
</dbReference>
<comment type="subunit">
    <text evidence="16">Homodimer. Forms both dimers and octamers; a tightly-associated dimer and a ring-like octamer.</text>
</comment>
<evidence type="ECO:0000256" key="5">
    <source>
        <dbReference type="ARBA" id="ARBA00022862"/>
    </source>
</evidence>
<comment type="catalytic activity">
    <reaction evidence="13">
        <text>[mycoredoxin]-L-dithiol + a hydroperoxide = [mycoredoxin]-L-disulfide + an alcohol + H2O</text>
        <dbReference type="Rhea" id="RHEA:62640"/>
        <dbReference type="Rhea" id="RHEA-COMP:16137"/>
        <dbReference type="Rhea" id="RHEA-COMP:16138"/>
        <dbReference type="ChEBI" id="CHEBI:15377"/>
        <dbReference type="ChEBI" id="CHEBI:29950"/>
        <dbReference type="ChEBI" id="CHEBI:30879"/>
        <dbReference type="ChEBI" id="CHEBI:35924"/>
        <dbReference type="ChEBI" id="CHEBI:50058"/>
        <dbReference type="EC" id="1.11.1.29"/>
    </reaction>
</comment>
<evidence type="ECO:0000256" key="9">
    <source>
        <dbReference type="ARBA" id="ARBA00032824"/>
    </source>
</evidence>
<feature type="domain" description="Thioredoxin" evidence="22">
    <location>
        <begin position="14"/>
        <end position="165"/>
    </location>
</feature>
<comment type="subunit">
    <text evidence="2">Monomer.</text>
</comment>
<dbReference type="CDD" id="cd03018">
    <property type="entry name" value="PRX_AhpE_like"/>
    <property type="match status" value="1"/>
</dbReference>
<evidence type="ECO:0000256" key="17">
    <source>
        <dbReference type="ARBA" id="ARBA00067009"/>
    </source>
</evidence>
<keyword evidence="8" id="KW-0676">Redox-active center</keyword>
<proteinExistence type="inferred from homology"/>
<dbReference type="AlphaFoldDB" id="A0AAW6T8K8"/>
<dbReference type="RefSeq" id="WP_281487745.1">
    <property type="nucleotide sequence ID" value="NZ_JASATX010000001.1"/>
</dbReference>
<accession>A0AAW6T8K8</accession>
<keyword evidence="5" id="KW-0049">Antioxidant</keyword>
<keyword evidence="7" id="KW-1015">Disulfide bond</keyword>
<evidence type="ECO:0000256" key="6">
    <source>
        <dbReference type="ARBA" id="ARBA00023002"/>
    </source>
</evidence>
<dbReference type="GO" id="GO:0045454">
    <property type="term" value="P:cell redox homeostasis"/>
    <property type="evidence" value="ECO:0007669"/>
    <property type="project" value="TreeGrafter"/>
</dbReference>
<dbReference type="EMBL" id="JASATX010000001">
    <property type="protein sequence ID" value="MDI2097977.1"/>
    <property type="molecule type" value="Genomic_DNA"/>
</dbReference>
<evidence type="ECO:0000256" key="14">
    <source>
        <dbReference type="ARBA" id="ARBA00056930"/>
    </source>
</evidence>
<comment type="similarity">
    <text evidence="10">Belongs to the peroxiredoxin family. BCP/PrxQ subfamily.</text>
</comment>
<name>A0AAW6T8K8_9MICO</name>
<dbReference type="InterPro" id="IPR013766">
    <property type="entry name" value="Thioredoxin_domain"/>
</dbReference>
<dbReference type="InterPro" id="IPR000866">
    <property type="entry name" value="AhpC/TSA"/>
</dbReference>